<dbReference type="Gene3D" id="3.20.20.60">
    <property type="entry name" value="Phosphoenolpyruvate-binding domains"/>
    <property type="match status" value="1"/>
</dbReference>
<dbReference type="PANTHER" id="PTHR42905:SF5">
    <property type="entry name" value="CARBOXYVINYL-CARBOXYPHOSPHONATE PHOSPHORYLMUTASE, CHLOROPLASTIC"/>
    <property type="match status" value="1"/>
</dbReference>
<dbReference type="Pfam" id="PF13714">
    <property type="entry name" value="PEP_mutase"/>
    <property type="match status" value="1"/>
</dbReference>
<gene>
    <name evidence="1" type="ORF">C0Z16_33215</name>
</gene>
<proteinExistence type="predicted"/>
<reference evidence="1 2" key="1">
    <citation type="submission" date="2018-01" db="EMBL/GenBank/DDBJ databases">
        <title>Whole genome analyses suggest that Burkholderia sensu lato contains two further novel genera in the rhizoxinica-symbiotica group Mycetohabitans gen. nov., and Trinickia gen. nov.: implications for the evolution of diazotrophy and nodulation in the Burkholderiaceae.</title>
        <authorList>
            <person name="Estrada-de los Santos P."/>
            <person name="Palmer M."/>
            <person name="Chavez-Ramirez B."/>
            <person name="Beukes C."/>
            <person name="Steenkamp E.T."/>
            <person name="Hirsch A.M."/>
            <person name="Manyaka P."/>
            <person name="Maluk M."/>
            <person name="Lafos M."/>
            <person name="Crook M."/>
            <person name="Gross E."/>
            <person name="Simon M.F."/>
            <person name="Bueno dos Reis Junior F."/>
            <person name="Poole P.S."/>
            <person name="Venter S.N."/>
            <person name="James E.K."/>
        </authorList>
    </citation>
    <scope>NUCLEOTIDE SEQUENCE [LARGE SCALE GENOMIC DNA]</scope>
    <source>
        <strain evidence="1 2">WSM 3937</strain>
    </source>
</reference>
<evidence type="ECO:0000313" key="1">
    <source>
        <dbReference type="EMBL" id="PMS22229.1"/>
    </source>
</evidence>
<dbReference type="InterPro" id="IPR015813">
    <property type="entry name" value="Pyrv/PenolPyrv_kinase-like_dom"/>
</dbReference>
<dbReference type="EMBL" id="PNXY01000044">
    <property type="protein sequence ID" value="PMS22229.1"/>
    <property type="molecule type" value="Genomic_DNA"/>
</dbReference>
<keyword evidence="2" id="KW-1185">Reference proteome</keyword>
<dbReference type="SUPFAM" id="SSF51621">
    <property type="entry name" value="Phosphoenolpyruvate/pyruvate domain"/>
    <property type="match status" value="1"/>
</dbReference>
<protein>
    <submittedName>
        <fullName evidence="1">Carboxyvinyl-carboxyphosphonate phosphorylmutase</fullName>
    </submittedName>
</protein>
<comment type="caution">
    <text evidence="1">The sequence shown here is derived from an EMBL/GenBank/DDBJ whole genome shotgun (WGS) entry which is preliminary data.</text>
</comment>
<dbReference type="InterPro" id="IPR039556">
    <property type="entry name" value="ICL/PEPM"/>
</dbReference>
<dbReference type="Proteomes" id="UP000235659">
    <property type="component" value="Unassembled WGS sequence"/>
</dbReference>
<dbReference type="CDD" id="cd00377">
    <property type="entry name" value="ICL_PEPM"/>
    <property type="match status" value="1"/>
</dbReference>
<dbReference type="PANTHER" id="PTHR42905">
    <property type="entry name" value="PHOSPHOENOLPYRUVATE CARBOXYLASE"/>
    <property type="match status" value="1"/>
</dbReference>
<sequence length="318" mass="34976">MHAACSARGFTDKKASPLDIGERMMTERTLSSAAKFRELFKRELPVVAPLALDPISARIAESAGFKALYLGGGTLGYVKTGTEANLSLTQMVQTGVELRAATTLPIILDGTCGWGDPMHMHHTISMAEAAGFAAIELEDQLIPRRAHHHIDIEHLIPAELMVQKIREAVAARRDPDFVIIARTNALRTDSMDEALRRAEAYKRAGADMLYVLQKQPNPEDLRTIGERLDGPLFYAMLAGLGSIGMTIPELGKLGFRIVSDGSTPFLARQKALRLAYEALAQGLTDPTIGNDYELETRHVHKAIDLQKLLDIELRTVER</sequence>
<evidence type="ECO:0000313" key="2">
    <source>
        <dbReference type="Proteomes" id="UP000235659"/>
    </source>
</evidence>
<name>A0ABX4UUS9_9BURK</name>
<accession>A0ABX4UUS9</accession>
<organism evidence="1 2">
    <name type="scientific">Paraburkholderia rhynchosiae</name>
    <dbReference type="NCBI Taxonomy" id="487049"/>
    <lineage>
        <taxon>Bacteria</taxon>
        <taxon>Pseudomonadati</taxon>
        <taxon>Pseudomonadota</taxon>
        <taxon>Betaproteobacteria</taxon>
        <taxon>Burkholderiales</taxon>
        <taxon>Burkholderiaceae</taxon>
        <taxon>Paraburkholderia</taxon>
    </lineage>
</organism>
<dbReference type="InterPro" id="IPR040442">
    <property type="entry name" value="Pyrv_kinase-like_dom_sf"/>
</dbReference>